<organism evidence="3 4">
    <name type="scientific">Brumimicrobium salinarum</name>
    <dbReference type="NCBI Taxonomy" id="2058658"/>
    <lineage>
        <taxon>Bacteria</taxon>
        <taxon>Pseudomonadati</taxon>
        <taxon>Bacteroidota</taxon>
        <taxon>Flavobacteriia</taxon>
        <taxon>Flavobacteriales</taxon>
        <taxon>Crocinitomicaceae</taxon>
        <taxon>Brumimicrobium</taxon>
    </lineage>
</organism>
<protein>
    <recommendedName>
        <fullName evidence="2">t-SNARE coiled-coil homology domain-containing protein</fullName>
    </recommendedName>
</protein>
<dbReference type="EMBL" id="PJNI01000007">
    <property type="protein sequence ID" value="PKR81019.1"/>
    <property type="molecule type" value="Genomic_DNA"/>
</dbReference>
<feature type="coiled-coil region" evidence="1">
    <location>
        <begin position="301"/>
        <end position="328"/>
    </location>
</feature>
<feature type="domain" description="T-SNARE coiled-coil homology" evidence="2">
    <location>
        <begin position="192"/>
        <end position="254"/>
    </location>
</feature>
<evidence type="ECO:0000313" key="4">
    <source>
        <dbReference type="Proteomes" id="UP000236654"/>
    </source>
</evidence>
<name>A0A2I0R382_9FLAO</name>
<gene>
    <name evidence="3" type="ORF">CW751_07585</name>
</gene>
<dbReference type="Pfam" id="PF02470">
    <property type="entry name" value="MlaD"/>
    <property type="match status" value="1"/>
</dbReference>
<reference evidence="3 4" key="1">
    <citation type="submission" date="2017-12" db="EMBL/GenBank/DDBJ databases">
        <title>The draft genome sequence of Brumimicrobium saltpan LHR20.</title>
        <authorList>
            <person name="Do Z.-J."/>
            <person name="Luo H.-R."/>
        </authorList>
    </citation>
    <scope>NUCLEOTIDE SEQUENCE [LARGE SCALE GENOMIC DNA]</scope>
    <source>
        <strain evidence="3 4">LHR20</strain>
    </source>
</reference>
<dbReference type="InterPro" id="IPR000727">
    <property type="entry name" value="T_SNARE_dom"/>
</dbReference>
<dbReference type="AlphaFoldDB" id="A0A2I0R382"/>
<proteinExistence type="predicted"/>
<evidence type="ECO:0000256" key="1">
    <source>
        <dbReference type="SAM" id="Coils"/>
    </source>
</evidence>
<evidence type="ECO:0000313" key="3">
    <source>
        <dbReference type="EMBL" id="PKR81019.1"/>
    </source>
</evidence>
<dbReference type="OrthoDB" id="9769132at2"/>
<keyword evidence="1" id="KW-0175">Coiled coil</keyword>
<dbReference type="PANTHER" id="PTHR33371:SF4">
    <property type="entry name" value="INTERMEMBRANE PHOSPHOLIPID TRANSPORT SYSTEM BINDING PROTEIN MLAD"/>
    <property type="match status" value="1"/>
</dbReference>
<comment type="caution">
    <text evidence="3">The sequence shown here is derived from an EMBL/GenBank/DDBJ whole genome shotgun (WGS) entry which is preliminary data.</text>
</comment>
<sequence length="363" mass="40284">MLLILIFNYYFSTKYKALKVSKEFKTGLAVILSTALLIFGVNYLKGNSFFGGDEVYYAYFPTSGTLAPSSSVTLNGVEIGKVLNVDLVNPNTYTDPNKRVLVKFSIQTEGLSLAKGSGIKIVPGVLSTGIQLQQNFIAEKGYHKVGDTLEGTVSQEITEQIETQLLPVKRKLEDLMTSIDNIVNSITVFWDTSAAHTLDEGLNEVKIAISRFGRVAYNIDNMILDEKAKLSRIFDNVENITHNFKETNVEIQKAVGNVVSITDSIMTVDFKGAINEATVTLKKLNGLLAETSEGNGTLGKLLKDEQLYDELNETNERLQNLVDDIKVHPERYIHFSVFGSKTKGVPITKDEEKKLKKILDTIQ</sequence>
<accession>A0A2I0R382</accession>
<keyword evidence="4" id="KW-1185">Reference proteome</keyword>
<evidence type="ECO:0000259" key="2">
    <source>
        <dbReference type="PROSITE" id="PS50192"/>
    </source>
</evidence>
<dbReference type="InterPro" id="IPR003399">
    <property type="entry name" value="Mce/MlaD"/>
</dbReference>
<dbReference type="InterPro" id="IPR052336">
    <property type="entry name" value="MlaD_Phospholipid_Transporter"/>
</dbReference>
<dbReference type="PROSITE" id="PS50192">
    <property type="entry name" value="T_SNARE"/>
    <property type="match status" value="1"/>
</dbReference>
<dbReference type="Proteomes" id="UP000236654">
    <property type="component" value="Unassembled WGS sequence"/>
</dbReference>
<dbReference type="PANTHER" id="PTHR33371">
    <property type="entry name" value="INTERMEMBRANE PHOSPHOLIPID TRANSPORT SYSTEM BINDING PROTEIN MLAD-RELATED"/>
    <property type="match status" value="1"/>
</dbReference>